<accession>A0A1N7KS80</accession>
<dbReference type="PANTHER" id="PTHR10434:SF11">
    <property type="entry name" value="1-ACYL-SN-GLYCEROL-3-PHOSPHATE ACYLTRANSFERASE"/>
    <property type="match status" value="1"/>
</dbReference>
<dbReference type="GO" id="GO:0006654">
    <property type="term" value="P:phosphatidic acid biosynthetic process"/>
    <property type="evidence" value="ECO:0007669"/>
    <property type="project" value="TreeGrafter"/>
</dbReference>
<keyword evidence="7" id="KW-1185">Reference proteome</keyword>
<keyword evidence="4" id="KW-1133">Transmembrane helix</keyword>
<organism evidence="6 7">
    <name type="scientific">Phaeovulum vinaykumarii</name>
    <dbReference type="NCBI Taxonomy" id="407234"/>
    <lineage>
        <taxon>Bacteria</taxon>
        <taxon>Pseudomonadati</taxon>
        <taxon>Pseudomonadota</taxon>
        <taxon>Alphaproteobacteria</taxon>
        <taxon>Rhodobacterales</taxon>
        <taxon>Paracoccaceae</taxon>
        <taxon>Phaeovulum</taxon>
    </lineage>
</organism>
<dbReference type="Pfam" id="PF01553">
    <property type="entry name" value="Acyltransferase"/>
    <property type="match status" value="1"/>
</dbReference>
<proteinExistence type="predicted"/>
<dbReference type="RefSeq" id="WP_076363825.1">
    <property type="nucleotide sequence ID" value="NZ_FTOM01000002.1"/>
</dbReference>
<keyword evidence="4" id="KW-0812">Transmembrane</keyword>
<reference evidence="7" key="1">
    <citation type="submission" date="2017-01" db="EMBL/GenBank/DDBJ databases">
        <authorList>
            <person name="Varghese N."/>
            <person name="Submissions S."/>
        </authorList>
    </citation>
    <scope>NUCLEOTIDE SEQUENCE [LARGE SCALE GENOMIC DNA]</scope>
    <source>
        <strain evidence="7">DSM 18714</strain>
    </source>
</reference>
<comment type="pathway">
    <text evidence="1">Lipid metabolism.</text>
</comment>
<gene>
    <name evidence="6" type="ORF">SAMN05421795_102112</name>
</gene>
<evidence type="ECO:0000259" key="5">
    <source>
        <dbReference type="SMART" id="SM00563"/>
    </source>
</evidence>
<evidence type="ECO:0000256" key="1">
    <source>
        <dbReference type="ARBA" id="ARBA00005189"/>
    </source>
</evidence>
<evidence type="ECO:0000313" key="6">
    <source>
        <dbReference type="EMBL" id="SIS64458.1"/>
    </source>
</evidence>
<dbReference type="OrthoDB" id="5290997at2"/>
<evidence type="ECO:0000256" key="3">
    <source>
        <dbReference type="ARBA" id="ARBA00023315"/>
    </source>
</evidence>
<evidence type="ECO:0000256" key="2">
    <source>
        <dbReference type="ARBA" id="ARBA00022679"/>
    </source>
</evidence>
<dbReference type="SMART" id="SM00563">
    <property type="entry name" value="PlsC"/>
    <property type="match status" value="1"/>
</dbReference>
<dbReference type="Proteomes" id="UP000186098">
    <property type="component" value="Unassembled WGS sequence"/>
</dbReference>
<dbReference type="SUPFAM" id="SSF69593">
    <property type="entry name" value="Glycerol-3-phosphate (1)-acyltransferase"/>
    <property type="match status" value="1"/>
</dbReference>
<protein>
    <submittedName>
        <fullName evidence="6">1-acyl-sn-glycerol-3-phosphate acyltransferase</fullName>
    </submittedName>
</protein>
<dbReference type="InterPro" id="IPR002123">
    <property type="entry name" value="Plipid/glycerol_acylTrfase"/>
</dbReference>
<name>A0A1N7KS80_9RHOB</name>
<dbReference type="AlphaFoldDB" id="A0A1N7KS80"/>
<keyword evidence="4" id="KW-0472">Membrane</keyword>
<evidence type="ECO:0000256" key="4">
    <source>
        <dbReference type="SAM" id="Phobius"/>
    </source>
</evidence>
<dbReference type="GO" id="GO:0003841">
    <property type="term" value="F:1-acylglycerol-3-phosphate O-acyltransferase activity"/>
    <property type="evidence" value="ECO:0007669"/>
    <property type="project" value="TreeGrafter"/>
</dbReference>
<keyword evidence="3 6" id="KW-0012">Acyltransferase</keyword>
<keyword evidence="2 6" id="KW-0808">Transferase</keyword>
<dbReference type="CDD" id="cd07989">
    <property type="entry name" value="LPLAT_AGPAT-like"/>
    <property type="match status" value="1"/>
</dbReference>
<dbReference type="STRING" id="407234.SAMN05421795_102112"/>
<dbReference type="PANTHER" id="PTHR10434">
    <property type="entry name" value="1-ACYL-SN-GLYCEROL-3-PHOSPHATE ACYLTRANSFERASE"/>
    <property type="match status" value="1"/>
</dbReference>
<evidence type="ECO:0000313" key="7">
    <source>
        <dbReference type="Proteomes" id="UP000186098"/>
    </source>
</evidence>
<dbReference type="EMBL" id="FTOM01000002">
    <property type="protein sequence ID" value="SIS64458.1"/>
    <property type="molecule type" value="Genomic_DNA"/>
</dbReference>
<feature type="transmembrane region" description="Helical" evidence="4">
    <location>
        <begin position="6"/>
        <end position="35"/>
    </location>
</feature>
<sequence>MKLVTQYLLSFLFIVQMYVMMALFATLGIPLALLGGRAGAVRVVRAYCHWVRWSARVMVGLRSEIRGEVPAGDVLVCAKHQSFFDIILIMSALPQGRFIMKKELRFTPFVGWYAKWIRCIPVDRGKKGAAIKAMIAALRADDQGGQLIIFPQGTRVAAGVRQPYKVGAAVLYDEMKLPCVPVAVNVGVFWPRHGILRKPGLAVAEFLPPIAPGLEARAFLETLETRIETNSDRLMAEAGLIVPPASPAT</sequence>
<feature type="domain" description="Phospholipid/glycerol acyltransferase" evidence="5">
    <location>
        <begin position="74"/>
        <end position="187"/>
    </location>
</feature>